<proteinExistence type="predicted"/>
<keyword evidence="3" id="KW-1185">Reference proteome</keyword>
<dbReference type="EMBL" id="OZ035834">
    <property type="protein sequence ID" value="CAL1574612.1"/>
    <property type="molecule type" value="Genomic_DNA"/>
</dbReference>
<feature type="region of interest" description="Disordered" evidence="1">
    <location>
        <begin position="63"/>
        <end position="143"/>
    </location>
</feature>
<name>A0AAV2JF30_KNICA</name>
<evidence type="ECO:0000313" key="2">
    <source>
        <dbReference type="EMBL" id="CAL1574612.1"/>
    </source>
</evidence>
<accession>A0AAV2JF30</accession>
<gene>
    <name evidence="2" type="ORF">KC01_LOCUS6323</name>
</gene>
<protein>
    <submittedName>
        <fullName evidence="2">Uncharacterized protein</fullName>
    </submittedName>
</protein>
<feature type="compositionally biased region" description="Basic and acidic residues" evidence="1">
    <location>
        <begin position="63"/>
        <end position="75"/>
    </location>
</feature>
<dbReference type="AlphaFoldDB" id="A0AAV2JF30"/>
<reference evidence="2 3" key="1">
    <citation type="submission" date="2024-04" db="EMBL/GenBank/DDBJ databases">
        <authorList>
            <person name="Waldvogel A.-M."/>
            <person name="Schoenle A."/>
        </authorList>
    </citation>
    <scope>NUCLEOTIDE SEQUENCE [LARGE SCALE GENOMIC DNA]</scope>
</reference>
<sequence length="143" mass="15359">MFASSSSSSSRGGCYLRIPGARTTWASPNCGTNPLCSLLPRTCCTMSKSSTLRVKNLFKSKSLDKESKDAKKAASKDGVFSSPVPPVSLPTGPGDLSTLPVSPREKKSKGMFSLKLKRKKSKQKAEDVFFMDSGEDSFSPGHM</sequence>
<organism evidence="2 3">
    <name type="scientific">Knipowitschia caucasica</name>
    <name type="common">Caucasian dwarf goby</name>
    <name type="synonym">Pomatoschistus caucasicus</name>
    <dbReference type="NCBI Taxonomy" id="637954"/>
    <lineage>
        <taxon>Eukaryota</taxon>
        <taxon>Metazoa</taxon>
        <taxon>Chordata</taxon>
        <taxon>Craniata</taxon>
        <taxon>Vertebrata</taxon>
        <taxon>Euteleostomi</taxon>
        <taxon>Actinopterygii</taxon>
        <taxon>Neopterygii</taxon>
        <taxon>Teleostei</taxon>
        <taxon>Neoteleostei</taxon>
        <taxon>Acanthomorphata</taxon>
        <taxon>Gobiaria</taxon>
        <taxon>Gobiiformes</taxon>
        <taxon>Gobioidei</taxon>
        <taxon>Gobiidae</taxon>
        <taxon>Gobiinae</taxon>
        <taxon>Knipowitschia</taxon>
    </lineage>
</organism>
<evidence type="ECO:0000313" key="3">
    <source>
        <dbReference type="Proteomes" id="UP001497482"/>
    </source>
</evidence>
<dbReference type="Proteomes" id="UP001497482">
    <property type="component" value="Chromosome 12"/>
</dbReference>
<evidence type="ECO:0000256" key="1">
    <source>
        <dbReference type="SAM" id="MobiDB-lite"/>
    </source>
</evidence>